<dbReference type="Pfam" id="PF14220">
    <property type="entry name" value="DUF4329"/>
    <property type="match status" value="1"/>
</dbReference>
<protein>
    <recommendedName>
        <fullName evidence="2">DUF4329 domain-containing protein</fullName>
    </recommendedName>
</protein>
<reference evidence="4" key="1">
    <citation type="submission" date="2016-11" db="EMBL/GenBank/DDBJ databases">
        <authorList>
            <person name="Varghese N."/>
            <person name="Submissions S."/>
        </authorList>
    </citation>
    <scope>NUCLEOTIDE SEQUENCE [LARGE SCALE GENOMIC DNA]</scope>
    <source>
        <strain evidence="4">DSM 29326</strain>
    </source>
</reference>
<dbReference type="STRING" id="366533.SAMN05444339_102415"/>
<keyword evidence="1" id="KW-0732">Signal</keyword>
<keyword evidence="4" id="KW-1185">Reference proteome</keyword>
<proteinExistence type="predicted"/>
<evidence type="ECO:0000256" key="1">
    <source>
        <dbReference type="SAM" id="SignalP"/>
    </source>
</evidence>
<feature type="domain" description="DUF4329" evidence="2">
    <location>
        <begin position="26"/>
        <end position="138"/>
    </location>
</feature>
<dbReference type="EMBL" id="FQUE01000002">
    <property type="protein sequence ID" value="SHE90643.1"/>
    <property type="molecule type" value="Genomic_DNA"/>
</dbReference>
<name>A0A1M4XB35_LOKAT</name>
<evidence type="ECO:0000313" key="3">
    <source>
        <dbReference type="EMBL" id="SHE90643.1"/>
    </source>
</evidence>
<dbReference type="Proteomes" id="UP000183987">
    <property type="component" value="Unassembled WGS sequence"/>
</dbReference>
<dbReference type="AlphaFoldDB" id="A0A1M4XB35"/>
<evidence type="ECO:0000313" key="4">
    <source>
        <dbReference type="Proteomes" id="UP000183987"/>
    </source>
</evidence>
<feature type="signal peptide" evidence="1">
    <location>
        <begin position="1"/>
        <end position="18"/>
    </location>
</feature>
<gene>
    <name evidence="3" type="ORF">SAMN05444339_102415</name>
</gene>
<sequence length="170" mass="18645">MLRVMGLLLLVMANPVGAQDAAELALARKVLTALQPLSFQKMREYCGYLALDRNGGLVASDPVPGDRASCAAPFPAGLAVVASYHTHGDFDEGYFNEMPSTIDLESDSAFYLNGYVATPGGRFWYIDGRQKVTRQICGEGCLPAAPLFRKGAEGRIFDIYTYDDLRRLQR</sequence>
<organism evidence="3 4">
    <name type="scientific">Loktanella atrilutea</name>
    <dbReference type="NCBI Taxonomy" id="366533"/>
    <lineage>
        <taxon>Bacteria</taxon>
        <taxon>Pseudomonadati</taxon>
        <taxon>Pseudomonadota</taxon>
        <taxon>Alphaproteobacteria</taxon>
        <taxon>Rhodobacterales</taxon>
        <taxon>Roseobacteraceae</taxon>
        <taxon>Loktanella</taxon>
    </lineage>
</organism>
<feature type="chain" id="PRO_5009908260" description="DUF4329 domain-containing protein" evidence="1">
    <location>
        <begin position="19"/>
        <end position="170"/>
    </location>
</feature>
<dbReference type="RefSeq" id="WP_072856534.1">
    <property type="nucleotide sequence ID" value="NZ_FQUE01000002.1"/>
</dbReference>
<accession>A0A1M4XB35</accession>
<dbReference type="InterPro" id="IPR025479">
    <property type="entry name" value="DUF4329"/>
</dbReference>
<evidence type="ECO:0000259" key="2">
    <source>
        <dbReference type="Pfam" id="PF14220"/>
    </source>
</evidence>